<reference evidence="1" key="1">
    <citation type="journal article" date="2023" name="Mol. Ecol. Resour.">
        <title>Chromosome-level genome assembly of a triploid poplar Populus alba 'Berolinensis'.</title>
        <authorList>
            <person name="Chen S."/>
            <person name="Yu Y."/>
            <person name="Wang X."/>
            <person name="Wang S."/>
            <person name="Zhang T."/>
            <person name="Zhou Y."/>
            <person name="He R."/>
            <person name="Meng N."/>
            <person name="Wang Y."/>
            <person name="Liu W."/>
            <person name="Liu Z."/>
            <person name="Liu J."/>
            <person name="Guo Q."/>
            <person name="Huang H."/>
            <person name="Sederoff R.R."/>
            <person name="Wang G."/>
            <person name="Qu G."/>
            <person name="Chen S."/>
        </authorList>
    </citation>
    <scope>NUCLEOTIDE SEQUENCE</scope>
    <source>
        <strain evidence="1">SC-2020</strain>
    </source>
</reference>
<dbReference type="Proteomes" id="UP001164929">
    <property type="component" value="Chromosome 11"/>
</dbReference>
<protein>
    <submittedName>
        <fullName evidence="1">Uncharacterized protein</fullName>
    </submittedName>
</protein>
<keyword evidence="2" id="KW-1185">Reference proteome</keyword>
<sequence>MVSSNKGIMISWREHQMGMVMSSLIIFINLQSSEVVSSCRTSVDFVLFVGNSDW</sequence>
<evidence type="ECO:0000313" key="2">
    <source>
        <dbReference type="Proteomes" id="UP001164929"/>
    </source>
</evidence>
<accession>A0AAD6Q697</accession>
<dbReference type="EMBL" id="JAQIZT010000011">
    <property type="protein sequence ID" value="KAJ6978683.1"/>
    <property type="molecule type" value="Genomic_DNA"/>
</dbReference>
<evidence type="ECO:0000313" key="1">
    <source>
        <dbReference type="EMBL" id="KAJ6978683.1"/>
    </source>
</evidence>
<comment type="caution">
    <text evidence="1">The sequence shown here is derived from an EMBL/GenBank/DDBJ whole genome shotgun (WGS) entry which is preliminary data.</text>
</comment>
<name>A0AAD6Q697_9ROSI</name>
<dbReference type="AlphaFoldDB" id="A0AAD6Q697"/>
<organism evidence="1 2">
    <name type="scientific">Populus alba x Populus x berolinensis</name>
    <dbReference type="NCBI Taxonomy" id="444605"/>
    <lineage>
        <taxon>Eukaryota</taxon>
        <taxon>Viridiplantae</taxon>
        <taxon>Streptophyta</taxon>
        <taxon>Embryophyta</taxon>
        <taxon>Tracheophyta</taxon>
        <taxon>Spermatophyta</taxon>
        <taxon>Magnoliopsida</taxon>
        <taxon>eudicotyledons</taxon>
        <taxon>Gunneridae</taxon>
        <taxon>Pentapetalae</taxon>
        <taxon>rosids</taxon>
        <taxon>fabids</taxon>
        <taxon>Malpighiales</taxon>
        <taxon>Salicaceae</taxon>
        <taxon>Saliceae</taxon>
        <taxon>Populus</taxon>
    </lineage>
</organism>
<gene>
    <name evidence="1" type="ORF">NC653_026972</name>
</gene>
<proteinExistence type="predicted"/>